<evidence type="ECO:0000313" key="3">
    <source>
        <dbReference type="EMBL" id="KPX71775.1"/>
    </source>
</evidence>
<feature type="transmembrane region" description="Helical" evidence="1">
    <location>
        <begin position="200"/>
        <end position="217"/>
    </location>
</feature>
<feature type="transmembrane region" description="Helical" evidence="1">
    <location>
        <begin position="444"/>
        <end position="466"/>
    </location>
</feature>
<comment type="caution">
    <text evidence="3">The sequence shown here is derived from an EMBL/GenBank/DDBJ whole genome shotgun (WGS) entry which is preliminary data.</text>
</comment>
<sequence length="742" mass="81638">MTSSQMHELSDPYTMIVKSEAFLEKMPVSIVLFAAFIFYTFNAVTAGSPIFASDEYVYFISGKYIGHLSELYGLDPGLQRLSNLLFFHEVNVLGQLFGDHFVSLFRLVHSLEYVLAAGLLYVSAKSFMPKPHALMGLAAFLALPSHIYIYAVMPEVELILLSALVAFVLVTQYPERPVVTAAIIGFLVSIALLIKPHAVASLAALLVLLPIFNFLCFRNTWVRVSVRTVVGFLIALYIGVIGLWALMDGTFTFNPAGALGLTFYGKYIDGPAASVGLLTKLYQVMLYFVANFTVVSLLFLPVFIWAASLALARIKGHLNIGHGENETSPKAIILVLFAMLSIAAHLAMTAWFTAGAAILNAGEAQRIHGRYLGPALVAFPFLFFYSLSCLSQAYKKILVALTLFTLAVSYWFVSQHFKIYPWDNPLLFSFFNENNWYGWGFKNLGVRVGNGLYVIIFLGFVASLLYRHWQMAISSVVLCSILLVGCFQSYFWMYVHLYGNSEVSQAGRHFAGLIGDVRHGDGILVGHERYGRESYLLFNLASAPKVIDRPEGLDITPQDVAGYSWLITDGSYNVETLALPSVQVGSLKYYALKPSARIVLDTPKPSLSPANKPFLKPMSSLDMPLANMPAGISLQGFNSVEPWGGWTSQRTAVIELPVQLKGRIRIKLFAWALEQNLREGISLQVGDVVKRISVGSSGAEVEVDFDVSAETDRIVITSAVDRPSGSGRTLGVAIAKVSVEHL</sequence>
<dbReference type="AlphaFoldDB" id="A0A0N8RXU6"/>
<feature type="transmembrane region" description="Helical" evidence="1">
    <location>
        <begin position="229"/>
        <end position="247"/>
    </location>
</feature>
<gene>
    <name evidence="3" type="ORF">ALO35_05741</name>
</gene>
<proteinExistence type="predicted"/>
<dbReference type="EMBL" id="LJQP01000164">
    <property type="protein sequence ID" value="KPX71775.1"/>
    <property type="molecule type" value="Genomic_DNA"/>
</dbReference>
<feature type="transmembrane region" description="Helical" evidence="1">
    <location>
        <begin position="158"/>
        <end position="173"/>
    </location>
</feature>
<feature type="transmembrane region" description="Helical" evidence="1">
    <location>
        <begin position="332"/>
        <end position="359"/>
    </location>
</feature>
<evidence type="ECO:0000313" key="4">
    <source>
        <dbReference type="Proteomes" id="UP000050265"/>
    </source>
</evidence>
<dbReference type="PATRIC" id="fig|53707.9.peg.2111"/>
<keyword evidence="1" id="KW-0472">Membrane</keyword>
<evidence type="ECO:0000256" key="1">
    <source>
        <dbReference type="SAM" id="Phobius"/>
    </source>
</evidence>
<evidence type="ECO:0000259" key="2">
    <source>
        <dbReference type="Pfam" id="PF22895"/>
    </source>
</evidence>
<reference evidence="3 4" key="1">
    <citation type="submission" date="2015-09" db="EMBL/GenBank/DDBJ databases">
        <title>Genome announcement of multiple Pseudomonas syringae strains.</title>
        <authorList>
            <person name="Thakur S."/>
            <person name="Wang P.W."/>
            <person name="Gong Y."/>
            <person name="Weir B.S."/>
            <person name="Guttman D.S."/>
        </authorList>
    </citation>
    <scope>NUCLEOTIDE SEQUENCE [LARGE SCALE GENOMIC DNA]</scope>
    <source>
        <strain evidence="3 4">ICMP3507</strain>
    </source>
</reference>
<accession>A0A0N8RXU6</accession>
<feature type="domain" description="DUF7024" evidence="2">
    <location>
        <begin position="624"/>
        <end position="737"/>
    </location>
</feature>
<feature type="transmembrane region" description="Helical" evidence="1">
    <location>
        <begin position="473"/>
        <end position="495"/>
    </location>
</feature>
<feature type="transmembrane region" description="Helical" evidence="1">
    <location>
        <begin position="21"/>
        <end position="41"/>
    </location>
</feature>
<dbReference type="InterPro" id="IPR054288">
    <property type="entry name" value="DUF7024"/>
</dbReference>
<feature type="transmembrane region" description="Helical" evidence="1">
    <location>
        <begin position="397"/>
        <end position="413"/>
    </location>
</feature>
<keyword evidence="1" id="KW-0812">Transmembrane</keyword>
<feature type="transmembrane region" description="Helical" evidence="1">
    <location>
        <begin position="284"/>
        <end position="311"/>
    </location>
</feature>
<dbReference type="Pfam" id="PF22895">
    <property type="entry name" value="DUF7024"/>
    <property type="match status" value="1"/>
</dbReference>
<feature type="transmembrane region" description="Helical" evidence="1">
    <location>
        <begin position="178"/>
        <end position="194"/>
    </location>
</feature>
<name>A0A0N8RXU6_PSEAV</name>
<dbReference type="Proteomes" id="UP000050265">
    <property type="component" value="Unassembled WGS sequence"/>
</dbReference>
<keyword evidence="1" id="KW-1133">Transmembrane helix</keyword>
<feature type="transmembrane region" description="Helical" evidence="1">
    <location>
        <begin position="371"/>
        <end position="390"/>
    </location>
</feature>
<protein>
    <recommendedName>
        <fullName evidence="2">DUF7024 domain-containing protein</fullName>
    </recommendedName>
</protein>
<organism evidence="3 4">
    <name type="scientific">Pseudomonas amygdali pv. lachrymans</name>
    <name type="common">Pseudomonas syringae pv. lachrymans</name>
    <dbReference type="NCBI Taxonomy" id="53707"/>
    <lineage>
        <taxon>Bacteria</taxon>
        <taxon>Pseudomonadati</taxon>
        <taxon>Pseudomonadota</taxon>
        <taxon>Gammaproteobacteria</taxon>
        <taxon>Pseudomonadales</taxon>
        <taxon>Pseudomonadaceae</taxon>
        <taxon>Pseudomonas</taxon>
        <taxon>Pseudomonas amygdali</taxon>
    </lineage>
</organism>